<evidence type="ECO:0000259" key="2">
    <source>
        <dbReference type="SMART" id="SM00505"/>
    </source>
</evidence>
<feature type="chain" id="PRO_5040340075" evidence="1">
    <location>
        <begin position="21"/>
        <end position="77"/>
    </location>
</feature>
<protein>
    <submittedName>
        <fullName evidence="4">Defensin-like protein AX1</fullName>
    </submittedName>
</protein>
<dbReference type="GeneID" id="110790866"/>
<dbReference type="SMART" id="SM00505">
    <property type="entry name" value="Knot1"/>
    <property type="match status" value="1"/>
</dbReference>
<dbReference type="Pfam" id="PF00304">
    <property type="entry name" value="Gamma-thionin"/>
    <property type="match status" value="1"/>
</dbReference>
<evidence type="ECO:0000256" key="1">
    <source>
        <dbReference type="SAM" id="SignalP"/>
    </source>
</evidence>
<dbReference type="SUPFAM" id="SSF57095">
    <property type="entry name" value="Scorpion toxin-like"/>
    <property type="match status" value="1"/>
</dbReference>
<accession>A0A9R0IL29</accession>
<reference evidence="3" key="1">
    <citation type="journal article" date="2021" name="Nat. Commun.">
        <title>Genomic analyses provide insights into spinach domestication and the genetic basis of agronomic traits.</title>
        <authorList>
            <person name="Cai X."/>
            <person name="Sun X."/>
            <person name="Xu C."/>
            <person name="Sun H."/>
            <person name="Wang X."/>
            <person name="Ge C."/>
            <person name="Zhang Z."/>
            <person name="Wang Q."/>
            <person name="Fei Z."/>
            <person name="Jiao C."/>
            <person name="Wang Q."/>
        </authorList>
    </citation>
    <scope>NUCLEOTIDE SEQUENCE [LARGE SCALE GENOMIC DNA]</scope>
    <source>
        <strain evidence="3">cv. Varoflay</strain>
    </source>
</reference>
<keyword evidence="3" id="KW-1185">Reference proteome</keyword>
<name>A0A9R0IL29_SPIOL</name>
<sequence length="77" mass="8528">MEKKICGLLLLLLFFFASEMKMVVKVEGATCAKPSKFFKGGCFSVISDSACKKACSQENWPSGTCVPVYRCECRRSC</sequence>
<evidence type="ECO:0000313" key="3">
    <source>
        <dbReference type="Proteomes" id="UP000813463"/>
    </source>
</evidence>
<dbReference type="InterPro" id="IPR036574">
    <property type="entry name" value="Scorpion_toxin-like_sf"/>
</dbReference>
<dbReference type="RefSeq" id="XP_021851324.1">
    <property type="nucleotide sequence ID" value="XM_021995632.2"/>
</dbReference>
<dbReference type="GO" id="GO:0006952">
    <property type="term" value="P:defense response"/>
    <property type="evidence" value="ECO:0007669"/>
    <property type="project" value="InterPro"/>
</dbReference>
<reference evidence="4" key="2">
    <citation type="submission" date="2025-08" db="UniProtKB">
        <authorList>
            <consortium name="RefSeq"/>
        </authorList>
    </citation>
    <scope>IDENTIFICATION</scope>
    <source>
        <tissue evidence="4">Leaf</tissue>
    </source>
</reference>
<evidence type="ECO:0000313" key="4">
    <source>
        <dbReference type="RefSeq" id="XP_021851324.1"/>
    </source>
</evidence>
<feature type="domain" description="Knottins-like" evidence="2">
    <location>
        <begin position="30"/>
        <end position="77"/>
    </location>
</feature>
<organism evidence="3 4">
    <name type="scientific">Spinacia oleracea</name>
    <name type="common">Spinach</name>
    <dbReference type="NCBI Taxonomy" id="3562"/>
    <lineage>
        <taxon>Eukaryota</taxon>
        <taxon>Viridiplantae</taxon>
        <taxon>Streptophyta</taxon>
        <taxon>Embryophyta</taxon>
        <taxon>Tracheophyta</taxon>
        <taxon>Spermatophyta</taxon>
        <taxon>Magnoliopsida</taxon>
        <taxon>eudicotyledons</taxon>
        <taxon>Gunneridae</taxon>
        <taxon>Pentapetalae</taxon>
        <taxon>Caryophyllales</taxon>
        <taxon>Chenopodiaceae</taxon>
        <taxon>Chenopodioideae</taxon>
        <taxon>Anserineae</taxon>
        <taxon>Spinacia</taxon>
    </lineage>
</organism>
<dbReference type="AlphaFoldDB" id="A0A9R0IL29"/>
<dbReference type="Proteomes" id="UP000813463">
    <property type="component" value="Chromosome 6"/>
</dbReference>
<feature type="signal peptide" evidence="1">
    <location>
        <begin position="1"/>
        <end position="20"/>
    </location>
</feature>
<gene>
    <name evidence="4" type="primary">LOC110790866</name>
</gene>
<dbReference type="InterPro" id="IPR003614">
    <property type="entry name" value="Knottins"/>
</dbReference>
<dbReference type="OrthoDB" id="10285695at2759"/>
<dbReference type="KEGG" id="soe:110790866"/>
<dbReference type="Gene3D" id="3.30.30.10">
    <property type="entry name" value="Knottin, scorpion toxin-like"/>
    <property type="match status" value="1"/>
</dbReference>
<keyword evidence="1" id="KW-0732">Signal</keyword>
<proteinExistence type="predicted"/>